<evidence type="ECO:0000313" key="1">
    <source>
        <dbReference type="EMBL" id="CAG9335766.1"/>
    </source>
</evidence>
<gene>
    <name evidence="1" type="ORF">BSTOLATCC_MIC65088</name>
</gene>
<sequence length="129" mass="14709">MIGTNIGILAYIIEQVAHTNSLDIFNHLGQIMFYIGSAANLVRSISVEIEQGVFNLTRDSEYLNQTISELSVLQENVLSDKSQWSYCPSSKIVIENIIPIWEFDMGNPYLKKYNLYDAMTNFIQHVNSI</sequence>
<name>A0AAU9KCL4_9CILI</name>
<protein>
    <submittedName>
        <fullName evidence="1">Uncharacterized protein</fullName>
    </submittedName>
</protein>
<keyword evidence="2" id="KW-1185">Reference proteome</keyword>
<organism evidence="1 2">
    <name type="scientific">Blepharisma stoltei</name>
    <dbReference type="NCBI Taxonomy" id="1481888"/>
    <lineage>
        <taxon>Eukaryota</taxon>
        <taxon>Sar</taxon>
        <taxon>Alveolata</taxon>
        <taxon>Ciliophora</taxon>
        <taxon>Postciliodesmatophora</taxon>
        <taxon>Heterotrichea</taxon>
        <taxon>Heterotrichida</taxon>
        <taxon>Blepharismidae</taxon>
        <taxon>Blepharisma</taxon>
    </lineage>
</organism>
<dbReference type="EMBL" id="CAJZBQ010000063">
    <property type="protein sequence ID" value="CAG9335766.1"/>
    <property type="molecule type" value="Genomic_DNA"/>
</dbReference>
<accession>A0AAU9KCL4</accession>
<proteinExistence type="predicted"/>
<dbReference type="Proteomes" id="UP001162131">
    <property type="component" value="Unassembled WGS sequence"/>
</dbReference>
<reference evidence="1" key="1">
    <citation type="submission" date="2021-09" db="EMBL/GenBank/DDBJ databases">
        <authorList>
            <consortium name="AG Swart"/>
            <person name="Singh M."/>
            <person name="Singh A."/>
            <person name="Seah K."/>
            <person name="Emmerich C."/>
        </authorList>
    </citation>
    <scope>NUCLEOTIDE SEQUENCE</scope>
    <source>
        <strain evidence="1">ATCC30299</strain>
    </source>
</reference>
<evidence type="ECO:0000313" key="2">
    <source>
        <dbReference type="Proteomes" id="UP001162131"/>
    </source>
</evidence>
<comment type="caution">
    <text evidence="1">The sequence shown here is derived from an EMBL/GenBank/DDBJ whole genome shotgun (WGS) entry which is preliminary data.</text>
</comment>
<dbReference type="AlphaFoldDB" id="A0AAU9KCL4"/>